<feature type="transmembrane region" description="Helical" evidence="6">
    <location>
        <begin position="54"/>
        <end position="79"/>
    </location>
</feature>
<dbReference type="PIRSF" id="PIRSF006648">
    <property type="entry name" value="DrrB"/>
    <property type="match status" value="1"/>
</dbReference>
<comment type="similarity">
    <text evidence="6">Belongs to the ABC-2 integral membrane protein family.</text>
</comment>
<gene>
    <name evidence="8" type="ORF">GII30_08915</name>
</gene>
<dbReference type="Pfam" id="PF01061">
    <property type="entry name" value="ABC2_membrane"/>
    <property type="match status" value="1"/>
</dbReference>
<keyword evidence="4 6" id="KW-0472">Membrane</keyword>
<evidence type="ECO:0000256" key="3">
    <source>
        <dbReference type="ARBA" id="ARBA00022989"/>
    </source>
</evidence>
<evidence type="ECO:0000256" key="5">
    <source>
        <dbReference type="ARBA" id="ARBA00023251"/>
    </source>
</evidence>
<dbReference type="InterPro" id="IPR013525">
    <property type="entry name" value="ABC2_TM"/>
</dbReference>
<organism evidence="8">
    <name type="scientific">Gordonia amarae</name>
    <dbReference type="NCBI Taxonomy" id="36821"/>
    <lineage>
        <taxon>Bacteria</taxon>
        <taxon>Bacillati</taxon>
        <taxon>Actinomycetota</taxon>
        <taxon>Actinomycetes</taxon>
        <taxon>Mycobacteriales</taxon>
        <taxon>Gordoniaceae</taxon>
        <taxon>Gordonia</taxon>
    </lineage>
</organism>
<keyword evidence="6" id="KW-1003">Cell membrane</keyword>
<dbReference type="InterPro" id="IPR000412">
    <property type="entry name" value="ABC_2_transport"/>
</dbReference>
<protein>
    <recommendedName>
        <fullName evidence="6">Transport permease protein</fullName>
    </recommendedName>
</protein>
<feature type="transmembrane region" description="Helical" evidence="6">
    <location>
        <begin position="225"/>
        <end position="244"/>
    </location>
</feature>
<feature type="transmembrane region" description="Helical" evidence="6">
    <location>
        <begin position="21"/>
        <end position="42"/>
    </location>
</feature>
<evidence type="ECO:0000256" key="1">
    <source>
        <dbReference type="ARBA" id="ARBA00004141"/>
    </source>
</evidence>
<feature type="transmembrane region" description="Helical" evidence="6">
    <location>
        <begin position="137"/>
        <end position="162"/>
    </location>
</feature>
<evidence type="ECO:0000256" key="2">
    <source>
        <dbReference type="ARBA" id="ARBA00022692"/>
    </source>
</evidence>
<accession>A0A857MA24</accession>
<dbReference type="GO" id="GO:0043190">
    <property type="term" value="C:ATP-binding cassette (ABC) transporter complex"/>
    <property type="evidence" value="ECO:0007669"/>
    <property type="project" value="InterPro"/>
</dbReference>
<keyword evidence="5" id="KW-0046">Antibiotic resistance</keyword>
<dbReference type="PANTHER" id="PTHR43229">
    <property type="entry name" value="NODULATION PROTEIN J"/>
    <property type="match status" value="1"/>
</dbReference>
<feature type="domain" description="ABC transmembrane type-2" evidence="7">
    <location>
        <begin position="21"/>
        <end position="250"/>
    </location>
</feature>
<feature type="transmembrane region" description="Helical" evidence="6">
    <location>
        <begin position="174"/>
        <end position="190"/>
    </location>
</feature>
<comment type="subcellular location">
    <subcellularLocation>
        <location evidence="6">Cell membrane</location>
        <topology evidence="6">Multi-pass membrane protein</topology>
    </subcellularLocation>
    <subcellularLocation>
        <location evidence="1">Membrane</location>
        <topology evidence="1">Multi-pass membrane protein</topology>
    </subcellularLocation>
</comment>
<dbReference type="PANTHER" id="PTHR43229:SF2">
    <property type="entry name" value="NODULATION PROTEIN J"/>
    <property type="match status" value="1"/>
</dbReference>
<keyword evidence="6" id="KW-0813">Transport</keyword>
<name>A0A857MA24_9ACTN</name>
<evidence type="ECO:0000256" key="4">
    <source>
        <dbReference type="ARBA" id="ARBA00023136"/>
    </source>
</evidence>
<dbReference type="PROSITE" id="PS51012">
    <property type="entry name" value="ABC_TM2"/>
    <property type="match status" value="1"/>
</dbReference>
<proteinExistence type="inferred from homology"/>
<evidence type="ECO:0000259" key="7">
    <source>
        <dbReference type="PROSITE" id="PS51012"/>
    </source>
</evidence>
<dbReference type="InterPro" id="IPR047817">
    <property type="entry name" value="ABC2_TM_bact-type"/>
</dbReference>
<sequence length="251" mass="26353">MVTDVQVMTRRGLTLMVRSPMTIAMAVFMPIILLTLMSVSFGKMVLPGASLAGYVQYAAPVFVVMGVTFGALGTAVATLEDRTSGFDDRLRVSPVSPVAPFAGRIFADALRNAGSVVVVMLVAVAMGFRWHNGFGGAVLYFVLPVVLGFGVAWMMVAIATYVDSVETAVSSTNALLLLLSFLSTGFVQLHDLPGWAQPIAAANPISHVAQAMRGAASGGDYAGDVMATIAWAIGLTLVCGFLAVRGYSRRP</sequence>
<dbReference type="AlphaFoldDB" id="A0A857MA24"/>
<keyword evidence="2 6" id="KW-0812">Transmembrane</keyword>
<dbReference type="GO" id="GO:0046677">
    <property type="term" value="P:response to antibiotic"/>
    <property type="evidence" value="ECO:0007669"/>
    <property type="project" value="UniProtKB-KW"/>
</dbReference>
<evidence type="ECO:0000313" key="8">
    <source>
        <dbReference type="EMBL" id="QHN39266.1"/>
    </source>
</evidence>
<dbReference type="GO" id="GO:0140359">
    <property type="term" value="F:ABC-type transporter activity"/>
    <property type="evidence" value="ECO:0007669"/>
    <property type="project" value="InterPro"/>
</dbReference>
<dbReference type="EMBL" id="CP045810">
    <property type="protein sequence ID" value="QHN39266.1"/>
    <property type="molecule type" value="Genomic_DNA"/>
</dbReference>
<feature type="transmembrane region" description="Helical" evidence="6">
    <location>
        <begin position="113"/>
        <end position="131"/>
    </location>
</feature>
<evidence type="ECO:0000256" key="6">
    <source>
        <dbReference type="RuleBase" id="RU361157"/>
    </source>
</evidence>
<reference evidence="8" key="1">
    <citation type="journal article" date="2021" name="Nat. Microbiol.">
        <title>Cocultivation of an ultrasmall environmental parasitic bacterium with lytic ability against bacteria associated with wastewater foams.</title>
        <authorList>
            <person name="Batinovic S."/>
            <person name="Rose J.J.A."/>
            <person name="Ratcliffe J."/>
            <person name="Seviour R.J."/>
            <person name="Petrovski S."/>
        </authorList>
    </citation>
    <scope>NUCLEOTIDE SEQUENCE</scope>
    <source>
        <strain evidence="8">CON44</strain>
    </source>
</reference>
<keyword evidence="3 6" id="KW-1133">Transmembrane helix</keyword>
<dbReference type="InterPro" id="IPR051784">
    <property type="entry name" value="Nod_factor_ABC_transporter"/>
</dbReference>